<dbReference type="InterPro" id="IPR011765">
    <property type="entry name" value="Pept_M16_N"/>
</dbReference>
<dbReference type="PANTHER" id="PTHR11851:SF224">
    <property type="entry name" value="PROCESSING PROTEASE"/>
    <property type="match status" value="1"/>
</dbReference>
<keyword evidence="4" id="KW-1185">Reference proteome</keyword>
<dbReference type="Pfam" id="PF05193">
    <property type="entry name" value="Peptidase_M16_C"/>
    <property type="match status" value="1"/>
</dbReference>
<dbReference type="KEGG" id="foo:CGC45_05900"/>
<protein>
    <submittedName>
        <fullName evidence="3">Insulinase family protein</fullName>
    </submittedName>
</protein>
<dbReference type="OrthoDB" id="9811314at2"/>
<evidence type="ECO:0000259" key="1">
    <source>
        <dbReference type="Pfam" id="PF00675"/>
    </source>
</evidence>
<accession>A0A345JS50</accession>
<proteinExistence type="predicted"/>
<dbReference type="EMBL" id="CP022375">
    <property type="protein sequence ID" value="AXH30146.1"/>
    <property type="molecule type" value="Genomic_DNA"/>
</dbReference>
<dbReference type="InterPro" id="IPR007863">
    <property type="entry name" value="Peptidase_M16_C"/>
</dbReference>
<dbReference type="Pfam" id="PF00675">
    <property type="entry name" value="Peptidase_M16"/>
    <property type="match status" value="1"/>
</dbReference>
<dbReference type="SUPFAM" id="SSF63411">
    <property type="entry name" value="LuxS/MPP-like metallohydrolase"/>
    <property type="match status" value="2"/>
</dbReference>
<organism evidence="3 4">
    <name type="scientific">Francisella opportunistica</name>
    <dbReference type="NCBI Taxonomy" id="2016517"/>
    <lineage>
        <taxon>Bacteria</taxon>
        <taxon>Pseudomonadati</taxon>
        <taxon>Pseudomonadota</taxon>
        <taxon>Gammaproteobacteria</taxon>
        <taxon>Thiotrichales</taxon>
        <taxon>Francisellaceae</taxon>
        <taxon>Francisella</taxon>
    </lineage>
</organism>
<dbReference type="Gene3D" id="3.30.830.10">
    <property type="entry name" value="Metalloenzyme, LuxS/M16 peptidase-like"/>
    <property type="match status" value="2"/>
</dbReference>
<feature type="domain" description="Peptidase M16 C-terminal" evidence="2">
    <location>
        <begin position="168"/>
        <end position="331"/>
    </location>
</feature>
<sequence>MIDKFNIDNTPIYFQESHNLPMIDIQLNFRAGSAFDGKLNGLADLAVGMFATKTQNSSEQELINKITDNGISIHAETTKEFFNIKIRLLNDSSIIDNTLKILEEIFTSPSFESNILERERIQTLTHIDYLNQQPNYLASLEFSKNLFSNNPYSYPTIGYKETISNIHTKDIEEFFNRYICANNANICLVGAINQTQAENISKQLVSFLAKGQQNTQKFTQQTNESLTIKKSFPSKQTAILLGHQLLINIDDPLYFPLKLGNEIFGGEGLNSLLFNKVREELGLVYNIASNVNINPDYGSFVISAQTSNPSLALATINDVYNVFISTMVDKQNLANSKKHIEGTHLLSCVKNSSKLNMLSSIANKNLPLDFFDSYVDNICNVTAEEIHQAFLTIQVNKVITVMVGDVE</sequence>
<dbReference type="Proteomes" id="UP000253862">
    <property type="component" value="Chromosome"/>
</dbReference>
<gene>
    <name evidence="3" type="ORF">CGC43_05905</name>
</gene>
<dbReference type="InterPro" id="IPR050361">
    <property type="entry name" value="MPP/UQCRC_Complex"/>
</dbReference>
<evidence type="ECO:0000313" key="3">
    <source>
        <dbReference type="EMBL" id="AXH30146.1"/>
    </source>
</evidence>
<dbReference type="PANTHER" id="PTHR11851">
    <property type="entry name" value="METALLOPROTEASE"/>
    <property type="match status" value="1"/>
</dbReference>
<evidence type="ECO:0000313" key="4">
    <source>
        <dbReference type="Proteomes" id="UP000253862"/>
    </source>
</evidence>
<dbReference type="RefSeq" id="WP_071629416.1">
    <property type="nucleotide sequence ID" value="NZ_CP022375.1"/>
</dbReference>
<name>A0A345JS50_9GAMM</name>
<feature type="domain" description="Peptidase M16 N-terminal" evidence="1">
    <location>
        <begin position="19"/>
        <end position="158"/>
    </location>
</feature>
<dbReference type="InterPro" id="IPR011249">
    <property type="entry name" value="Metalloenz_LuxS/M16"/>
</dbReference>
<evidence type="ECO:0000259" key="2">
    <source>
        <dbReference type="Pfam" id="PF05193"/>
    </source>
</evidence>
<dbReference type="GO" id="GO:0046872">
    <property type="term" value="F:metal ion binding"/>
    <property type="evidence" value="ECO:0007669"/>
    <property type="project" value="InterPro"/>
</dbReference>
<dbReference type="AlphaFoldDB" id="A0A345JS50"/>
<reference evidence="3 4" key="1">
    <citation type="submission" date="2017-07" db="EMBL/GenBank/DDBJ databases">
        <title>Complete genome sequences and comparative analysis of the novel pathogen Francisella opportunistica.</title>
        <authorList>
            <person name="Dietrich E.A."/>
            <person name="Kingry L.C."/>
            <person name="Petersen J.M."/>
        </authorList>
    </citation>
    <scope>NUCLEOTIDE SEQUENCE [LARGE SCALE GENOMIC DNA]</scope>
    <source>
        <strain evidence="3 4">14-2155</strain>
    </source>
</reference>